<dbReference type="Gene3D" id="2.30.30.40">
    <property type="entry name" value="SH3 Domains"/>
    <property type="match status" value="1"/>
</dbReference>
<keyword evidence="7" id="KW-1185">Reference proteome</keyword>
<dbReference type="Pfam" id="PF00877">
    <property type="entry name" value="NLPC_P60"/>
    <property type="match status" value="1"/>
</dbReference>
<feature type="domain" description="NlpC/P60" evidence="5">
    <location>
        <begin position="132"/>
        <end position="260"/>
    </location>
</feature>
<dbReference type="InterPro" id="IPR038765">
    <property type="entry name" value="Papain-like_cys_pep_sf"/>
</dbReference>
<keyword evidence="3" id="KW-0378">Hydrolase</keyword>
<evidence type="ECO:0000256" key="2">
    <source>
        <dbReference type="ARBA" id="ARBA00022670"/>
    </source>
</evidence>
<keyword evidence="2" id="KW-0645">Protease</keyword>
<gene>
    <name evidence="6" type="ORF">SAMN05660349_01026</name>
</gene>
<evidence type="ECO:0000313" key="7">
    <source>
        <dbReference type="Proteomes" id="UP000190852"/>
    </source>
</evidence>
<organism evidence="6 7">
    <name type="scientific">Parabacteroides chartae</name>
    <dbReference type="NCBI Taxonomy" id="1037355"/>
    <lineage>
        <taxon>Bacteria</taxon>
        <taxon>Pseudomonadati</taxon>
        <taxon>Bacteroidota</taxon>
        <taxon>Bacteroidia</taxon>
        <taxon>Bacteroidales</taxon>
        <taxon>Tannerellaceae</taxon>
        <taxon>Parabacteroides</taxon>
    </lineage>
</organism>
<evidence type="ECO:0000256" key="4">
    <source>
        <dbReference type="ARBA" id="ARBA00022807"/>
    </source>
</evidence>
<dbReference type="SUPFAM" id="SSF54001">
    <property type="entry name" value="Cysteine proteinases"/>
    <property type="match status" value="1"/>
</dbReference>
<dbReference type="GO" id="GO:0006508">
    <property type="term" value="P:proteolysis"/>
    <property type="evidence" value="ECO:0007669"/>
    <property type="project" value="UniProtKB-KW"/>
</dbReference>
<name>A0A1T5B2N9_9BACT</name>
<dbReference type="Gene3D" id="3.90.1720.10">
    <property type="entry name" value="endopeptidase domain like (from Nostoc punctiforme)"/>
    <property type="match status" value="1"/>
</dbReference>
<dbReference type="GO" id="GO:0008234">
    <property type="term" value="F:cysteine-type peptidase activity"/>
    <property type="evidence" value="ECO:0007669"/>
    <property type="project" value="UniProtKB-KW"/>
</dbReference>
<reference evidence="7" key="1">
    <citation type="submission" date="2017-02" db="EMBL/GenBank/DDBJ databases">
        <authorList>
            <person name="Varghese N."/>
            <person name="Submissions S."/>
        </authorList>
    </citation>
    <scope>NUCLEOTIDE SEQUENCE [LARGE SCALE GENOMIC DNA]</scope>
    <source>
        <strain evidence="7">DSM 24967</strain>
    </source>
</reference>
<keyword evidence="4" id="KW-0788">Thiol protease</keyword>
<dbReference type="PANTHER" id="PTHR47053:SF1">
    <property type="entry name" value="MUREIN DD-ENDOPEPTIDASE MEPH-RELATED"/>
    <property type="match status" value="1"/>
</dbReference>
<evidence type="ECO:0000313" key="6">
    <source>
        <dbReference type="EMBL" id="SKB41445.1"/>
    </source>
</evidence>
<dbReference type="AlphaFoldDB" id="A0A1T5B2N9"/>
<dbReference type="InterPro" id="IPR041382">
    <property type="entry name" value="SH3_16"/>
</dbReference>
<dbReference type="Pfam" id="PF18348">
    <property type="entry name" value="SH3_16"/>
    <property type="match status" value="1"/>
</dbReference>
<dbReference type="PANTHER" id="PTHR47053">
    <property type="entry name" value="MUREIN DD-ENDOPEPTIDASE MEPH-RELATED"/>
    <property type="match status" value="1"/>
</dbReference>
<sequence length="260" mass="28540">MHAINLHPILPVRAEASERSEQVTQLLFGEQFLTSDQKEGFVSISNLADGYTGWVDSRMIDFIDQSTWQQLAAAPKWLSSLPVTEAVSLCDQHVIRLSCGSILPGYNQETRMFGFGERVWLLTSCQPKAPGEPYLKGITETAMQFLHTPYLWGGKGIFGIDCSGFTQIVYSLHGVSIPRDAKDQAMCGTVITSLQEGQAGDLVFFAAEGKGISHVGILLDDNTVIHASGSVRLDKITQDGLVSTPQVTYTKPLVRICRYI</sequence>
<dbReference type="InterPro" id="IPR051202">
    <property type="entry name" value="Peptidase_C40"/>
</dbReference>
<evidence type="ECO:0000256" key="3">
    <source>
        <dbReference type="ARBA" id="ARBA00022801"/>
    </source>
</evidence>
<dbReference type="RefSeq" id="WP_079682684.1">
    <property type="nucleotide sequence ID" value="NZ_FUYQ01000005.1"/>
</dbReference>
<dbReference type="Proteomes" id="UP000190852">
    <property type="component" value="Unassembled WGS sequence"/>
</dbReference>
<evidence type="ECO:0000259" key="5">
    <source>
        <dbReference type="PROSITE" id="PS51935"/>
    </source>
</evidence>
<protein>
    <submittedName>
        <fullName evidence="6">NlpC/P60 family protein</fullName>
    </submittedName>
</protein>
<dbReference type="PROSITE" id="PS51935">
    <property type="entry name" value="NLPC_P60"/>
    <property type="match status" value="1"/>
</dbReference>
<dbReference type="InterPro" id="IPR000064">
    <property type="entry name" value="NLP_P60_dom"/>
</dbReference>
<accession>A0A1T5B2N9</accession>
<proteinExistence type="inferred from homology"/>
<evidence type="ECO:0000256" key="1">
    <source>
        <dbReference type="ARBA" id="ARBA00007074"/>
    </source>
</evidence>
<dbReference type="EMBL" id="FUYQ01000005">
    <property type="protein sequence ID" value="SKB41445.1"/>
    <property type="molecule type" value="Genomic_DNA"/>
</dbReference>
<comment type="similarity">
    <text evidence="1">Belongs to the peptidase C40 family.</text>
</comment>